<name>A0ABD2WSF1_9HYME</name>
<dbReference type="SUPFAM" id="SSF57716">
    <property type="entry name" value="Glucocorticoid receptor-like (DNA-binding domain)"/>
    <property type="match status" value="1"/>
</dbReference>
<dbReference type="SMART" id="SM00980">
    <property type="entry name" value="THAP"/>
    <property type="match status" value="1"/>
</dbReference>
<evidence type="ECO:0000259" key="7">
    <source>
        <dbReference type="PROSITE" id="PS50950"/>
    </source>
</evidence>
<dbReference type="Proteomes" id="UP001627154">
    <property type="component" value="Unassembled WGS sequence"/>
</dbReference>
<evidence type="ECO:0000313" key="9">
    <source>
        <dbReference type="Proteomes" id="UP001627154"/>
    </source>
</evidence>
<evidence type="ECO:0000256" key="5">
    <source>
        <dbReference type="PROSITE-ProRule" id="PRU00309"/>
    </source>
</evidence>
<feature type="compositionally biased region" description="Polar residues" evidence="6">
    <location>
        <begin position="334"/>
        <end position="348"/>
    </location>
</feature>
<evidence type="ECO:0000313" key="8">
    <source>
        <dbReference type="EMBL" id="KAL3395932.1"/>
    </source>
</evidence>
<proteinExistence type="predicted"/>
<dbReference type="GO" id="GO:0003677">
    <property type="term" value="F:DNA binding"/>
    <property type="evidence" value="ECO:0007669"/>
    <property type="project" value="UniProtKB-UniRule"/>
</dbReference>
<accession>A0ABD2WSF1</accession>
<feature type="region of interest" description="Disordered" evidence="6">
    <location>
        <begin position="224"/>
        <end position="250"/>
    </location>
</feature>
<comment type="caution">
    <text evidence="8">The sequence shown here is derived from an EMBL/GenBank/DDBJ whole genome shotgun (WGS) entry which is preliminary data.</text>
</comment>
<gene>
    <name evidence="8" type="ORF">TKK_010085</name>
</gene>
<feature type="compositionally biased region" description="Acidic residues" evidence="6">
    <location>
        <begin position="131"/>
        <end position="143"/>
    </location>
</feature>
<reference evidence="8 9" key="1">
    <citation type="journal article" date="2024" name="bioRxiv">
        <title>A reference genome for Trichogramma kaykai: A tiny desert-dwelling parasitoid wasp with competing sex-ratio distorters.</title>
        <authorList>
            <person name="Culotta J."/>
            <person name="Lindsey A.R."/>
        </authorList>
    </citation>
    <scope>NUCLEOTIDE SEQUENCE [LARGE SCALE GENOMIC DNA]</scope>
    <source>
        <strain evidence="8 9">KSX58</strain>
    </source>
</reference>
<dbReference type="Pfam" id="PF05485">
    <property type="entry name" value="THAP"/>
    <property type="match status" value="1"/>
</dbReference>
<feature type="compositionally biased region" description="Polar residues" evidence="6">
    <location>
        <begin position="311"/>
        <end position="320"/>
    </location>
</feature>
<keyword evidence="1" id="KW-0479">Metal-binding</keyword>
<evidence type="ECO:0000256" key="3">
    <source>
        <dbReference type="ARBA" id="ARBA00022833"/>
    </source>
</evidence>
<organism evidence="8 9">
    <name type="scientific">Trichogramma kaykai</name>
    <dbReference type="NCBI Taxonomy" id="54128"/>
    <lineage>
        <taxon>Eukaryota</taxon>
        <taxon>Metazoa</taxon>
        <taxon>Ecdysozoa</taxon>
        <taxon>Arthropoda</taxon>
        <taxon>Hexapoda</taxon>
        <taxon>Insecta</taxon>
        <taxon>Pterygota</taxon>
        <taxon>Neoptera</taxon>
        <taxon>Endopterygota</taxon>
        <taxon>Hymenoptera</taxon>
        <taxon>Apocrita</taxon>
        <taxon>Proctotrupomorpha</taxon>
        <taxon>Chalcidoidea</taxon>
        <taxon>Trichogrammatidae</taxon>
        <taxon>Trichogramma</taxon>
    </lineage>
</organism>
<feature type="region of interest" description="Disordered" evidence="6">
    <location>
        <begin position="125"/>
        <end position="155"/>
    </location>
</feature>
<feature type="domain" description="THAP-type" evidence="7">
    <location>
        <begin position="16"/>
        <end position="111"/>
    </location>
</feature>
<keyword evidence="9" id="KW-1185">Reference proteome</keyword>
<feature type="compositionally biased region" description="Basic residues" evidence="6">
    <location>
        <begin position="287"/>
        <end position="298"/>
    </location>
</feature>
<sequence length="505" mass="57059">MDFGGVRFPSREWPEIRAQCCVEECTSNSQDDLTLKFHPFPRKSYNFEVVNPVTFIKKTVWTYKVWKRALRINQVDSNTFVCSLHFRRDDYIDIDDEIMCRLKHNAVPSCNMFIPVTKVWYTAEEEKPPSDCDESTETESEDEIIPKGKMSGEESGNSYNSKILYPISSDILEYEETESEVDEIPINEIPIVKVNSSKTNKASRSATPCMNDIQELTDQIRLSTSSALPETTDSPRSTSPDTNEIEKIHSNVKVVSERKLLDKSNILRSGGQRSSKNTKDFADTKRTPKRTPKRKFRKILYPPNSLKLAQPQFNGISNITSEKDDGKPLPSDDSGISKTSVETQTNQTINPRTFPINKSSQTKLKYFSDANSITTQTSQTLTSMNPKITDRSEASNGDDPELLIIDVNKITESEPDFQVVNTISDSNSQRIKIFSKIKLLLEEPTPINVSCDGIVDVNSVSVDIITKNADEDQLEEVSMEIDITGEDIENVIIEIGGRTWSLYLE</sequence>
<feature type="region of interest" description="Disordered" evidence="6">
    <location>
        <begin position="263"/>
        <end position="348"/>
    </location>
</feature>
<feature type="compositionally biased region" description="Basic and acidic residues" evidence="6">
    <location>
        <begin position="277"/>
        <end position="286"/>
    </location>
</feature>
<protein>
    <recommendedName>
        <fullName evidence="7">THAP-type domain-containing protein</fullName>
    </recommendedName>
</protein>
<dbReference type="PROSITE" id="PS50950">
    <property type="entry name" value="ZF_THAP"/>
    <property type="match status" value="1"/>
</dbReference>
<keyword evidence="4 5" id="KW-0238">DNA-binding</keyword>
<dbReference type="InterPro" id="IPR006612">
    <property type="entry name" value="THAP_Znf"/>
</dbReference>
<feature type="compositionally biased region" description="Low complexity" evidence="6">
    <location>
        <begin position="231"/>
        <end position="242"/>
    </location>
</feature>
<evidence type="ECO:0000256" key="6">
    <source>
        <dbReference type="SAM" id="MobiDB-lite"/>
    </source>
</evidence>
<dbReference type="EMBL" id="JBJJXI010000076">
    <property type="protein sequence ID" value="KAL3395932.1"/>
    <property type="molecule type" value="Genomic_DNA"/>
</dbReference>
<keyword evidence="2 5" id="KW-0863">Zinc-finger</keyword>
<evidence type="ECO:0000256" key="2">
    <source>
        <dbReference type="ARBA" id="ARBA00022771"/>
    </source>
</evidence>
<dbReference type="GO" id="GO:0008270">
    <property type="term" value="F:zinc ion binding"/>
    <property type="evidence" value="ECO:0007669"/>
    <property type="project" value="UniProtKB-KW"/>
</dbReference>
<dbReference type="AlphaFoldDB" id="A0ABD2WSF1"/>
<evidence type="ECO:0000256" key="1">
    <source>
        <dbReference type="ARBA" id="ARBA00022723"/>
    </source>
</evidence>
<keyword evidence="3" id="KW-0862">Zinc</keyword>
<evidence type="ECO:0000256" key="4">
    <source>
        <dbReference type="ARBA" id="ARBA00023125"/>
    </source>
</evidence>